<dbReference type="SUPFAM" id="SSF50630">
    <property type="entry name" value="Acid proteases"/>
    <property type="match status" value="1"/>
</dbReference>
<evidence type="ECO:0000313" key="3">
    <source>
        <dbReference type="EMBL" id="KAK0608629.1"/>
    </source>
</evidence>
<feature type="domain" description="Retrotransposon gag" evidence="2">
    <location>
        <begin position="28"/>
        <end position="101"/>
    </location>
</feature>
<evidence type="ECO:0000259" key="2">
    <source>
        <dbReference type="Pfam" id="PF03732"/>
    </source>
</evidence>
<dbReference type="Proteomes" id="UP001168877">
    <property type="component" value="Unassembled WGS sequence"/>
</dbReference>
<reference evidence="3" key="1">
    <citation type="journal article" date="2022" name="Plant J.">
        <title>Strategies of tolerance reflected in two North American maple genomes.</title>
        <authorList>
            <person name="McEvoy S.L."/>
            <person name="Sezen U.U."/>
            <person name="Trouern-Trend A."/>
            <person name="McMahon S.M."/>
            <person name="Schaberg P.G."/>
            <person name="Yang J."/>
            <person name="Wegrzyn J.L."/>
            <person name="Swenson N.G."/>
        </authorList>
    </citation>
    <scope>NUCLEOTIDE SEQUENCE</scope>
    <source>
        <strain evidence="3">NS2018</strain>
    </source>
</reference>
<name>A0AA39TIA4_ACESA</name>
<organism evidence="3 4">
    <name type="scientific">Acer saccharum</name>
    <name type="common">Sugar maple</name>
    <dbReference type="NCBI Taxonomy" id="4024"/>
    <lineage>
        <taxon>Eukaryota</taxon>
        <taxon>Viridiplantae</taxon>
        <taxon>Streptophyta</taxon>
        <taxon>Embryophyta</taxon>
        <taxon>Tracheophyta</taxon>
        <taxon>Spermatophyta</taxon>
        <taxon>Magnoliopsida</taxon>
        <taxon>eudicotyledons</taxon>
        <taxon>Gunneridae</taxon>
        <taxon>Pentapetalae</taxon>
        <taxon>rosids</taxon>
        <taxon>malvids</taxon>
        <taxon>Sapindales</taxon>
        <taxon>Sapindaceae</taxon>
        <taxon>Hippocastanoideae</taxon>
        <taxon>Acereae</taxon>
        <taxon>Acer</taxon>
    </lineage>
</organism>
<keyword evidence="4" id="KW-1185">Reference proteome</keyword>
<proteinExistence type="predicted"/>
<feature type="compositionally biased region" description="Polar residues" evidence="1">
    <location>
        <begin position="132"/>
        <end position="166"/>
    </location>
</feature>
<dbReference type="PANTHER" id="PTHR15503">
    <property type="entry name" value="LDOC1 RELATED"/>
    <property type="match status" value="1"/>
</dbReference>
<protein>
    <recommendedName>
        <fullName evidence="2">Retrotransposon gag domain-containing protein</fullName>
    </recommendedName>
</protein>
<accession>A0AA39TIA4</accession>
<comment type="caution">
    <text evidence="3">The sequence shown here is derived from an EMBL/GenBank/DDBJ whole genome shotgun (WGS) entry which is preliminary data.</text>
</comment>
<feature type="region of interest" description="Disordered" evidence="1">
    <location>
        <begin position="130"/>
        <end position="184"/>
    </location>
</feature>
<dbReference type="Gene3D" id="2.40.70.10">
    <property type="entry name" value="Acid Proteases"/>
    <property type="match status" value="1"/>
</dbReference>
<evidence type="ECO:0000256" key="1">
    <source>
        <dbReference type="SAM" id="MobiDB-lite"/>
    </source>
</evidence>
<dbReference type="CDD" id="cd00303">
    <property type="entry name" value="retropepsin_like"/>
    <property type="match status" value="1"/>
</dbReference>
<dbReference type="AlphaFoldDB" id="A0AA39TIA4"/>
<sequence length="391" mass="44393">MAKILMGGYTNLNNTSNLRELVHNNRWYSKYRGPPTWNEFTKAVLQRFGPTDYEDPSEALTRLKQITSVEVYQTEFEKLSQQVDDLPENYLVACFVAGLRDEIRLDVKFKKPRTLSDAIGVARLIEERNQLQKKSSTPYRQTPSNQTPYRLPVSTQAQKATPNSSVGLLGTPPVQKPNPNTNIPFRRITSQEARERKERGLCFYCDERFTPGHRCQHPQLFMIEDLSPTDEPNSSESTTEPTEEEFIPEISFHAIAGTTHPQTLRVVGKLRNREVTVLIDGGSTHNFIDQSVVTKLGLPMVRDQTFQVMVANREKINCAGRCMGLTLIIQGHSVRADFFVLPVAACQVVLGVQWLETLGPVETDYRKLTMTFIKMGLNANFRALFGNLWKP</sequence>
<reference evidence="3" key="2">
    <citation type="submission" date="2023-06" db="EMBL/GenBank/DDBJ databases">
        <authorList>
            <person name="Swenson N.G."/>
            <person name="Wegrzyn J.L."/>
            <person name="Mcevoy S.L."/>
        </authorList>
    </citation>
    <scope>NUCLEOTIDE SEQUENCE</scope>
    <source>
        <strain evidence="3">NS2018</strain>
        <tissue evidence="3">Leaf</tissue>
    </source>
</reference>
<dbReference type="Pfam" id="PF03732">
    <property type="entry name" value="Retrotrans_gag"/>
    <property type="match status" value="1"/>
</dbReference>
<dbReference type="InterPro" id="IPR021109">
    <property type="entry name" value="Peptidase_aspartic_dom_sf"/>
</dbReference>
<dbReference type="Pfam" id="PF08284">
    <property type="entry name" value="RVP_2"/>
    <property type="match status" value="1"/>
</dbReference>
<dbReference type="PANTHER" id="PTHR15503:SF22">
    <property type="entry name" value="TRANSPOSON TY3-I GAG POLYPROTEIN"/>
    <property type="match status" value="1"/>
</dbReference>
<evidence type="ECO:0000313" key="4">
    <source>
        <dbReference type="Proteomes" id="UP001168877"/>
    </source>
</evidence>
<dbReference type="EMBL" id="JAUESC010000001">
    <property type="protein sequence ID" value="KAK0608629.1"/>
    <property type="molecule type" value="Genomic_DNA"/>
</dbReference>
<gene>
    <name evidence="3" type="ORF">LWI29_033588</name>
</gene>
<dbReference type="InterPro" id="IPR032567">
    <property type="entry name" value="RTL1-rel"/>
</dbReference>
<dbReference type="InterPro" id="IPR005162">
    <property type="entry name" value="Retrotrans_gag_dom"/>
</dbReference>